<dbReference type="Proteomes" id="UP000003460">
    <property type="component" value="Unassembled WGS sequence"/>
</dbReference>
<sequence>MSSRTILYVGENIAALGALCKDFIEHKTNRYFLKKKSYIYIDFQKENTIFAIMTKINNSMPVIASLSLNGRSYDIRLFDLHFNPPTGGIGFPHSSFAGSEQLLLMDTPFTFSAGLHRSP</sequence>
<reference evidence="1" key="1">
    <citation type="submission" date="2009-09" db="EMBL/GenBank/DDBJ databases">
        <authorList>
            <person name="Weinstock G."/>
            <person name="Sodergren E."/>
            <person name="Clifton S."/>
            <person name="Fulton L."/>
            <person name="Fulton B."/>
            <person name="Courtney L."/>
            <person name="Fronick C."/>
            <person name="Harrison M."/>
            <person name="Strong C."/>
            <person name="Farmer C."/>
            <person name="Delahaunty K."/>
            <person name="Markovic C."/>
            <person name="Hall O."/>
            <person name="Minx P."/>
            <person name="Tomlinson C."/>
            <person name="Mitreva M."/>
            <person name="Nelson J."/>
            <person name="Hou S."/>
            <person name="Wollam A."/>
            <person name="Pepin K.H."/>
            <person name="Johnson M."/>
            <person name="Bhonagiri V."/>
            <person name="Nash W.E."/>
            <person name="Warren W."/>
            <person name="Chinwalla A."/>
            <person name="Mardis E.R."/>
            <person name="Wilson R.K."/>
        </authorList>
    </citation>
    <scope>NUCLEOTIDE SEQUENCE [LARGE SCALE GENOMIC DNA]</scope>
    <source>
        <strain evidence="1">ATCC 51259</strain>
    </source>
</reference>
<evidence type="ECO:0000313" key="2">
    <source>
        <dbReference type="Proteomes" id="UP000003460"/>
    </source>
</evidence>
<evidence type="ECO:0000313" key="1">
    <source>
        <dbReference type="EMBL" id="EEX70555.1"/>
    </source>
</evidence>
<dbReference type="HOGENOM" id="CLU_2059262_0_0_10"/>
<dbReference type="EMBL" id="ACIJ02000028">
    <property type="protein sequence ID" value="EEX70555.1"/>
    <property type="molecule type" value="Genomic_DNA"/>
</dbReference>
<accession>C9LK33</accession>
<proteinExistence type="predicted"/>
<comment type="caution">
    <text evidence="1">The sequence shown here is derived from an EMBL/GenBank/DDBJ whole genome shotgun (WGS) entry which is preliminary data.</text>
</comment>
<keyword evidence="2" id="KW-1185">Reference proteome</keyword>
<dbReference type="STRING" id="626522.GCWU000325_02597"/>
<name>C9LK33_9BACT</name>
<organism evidence="1 2">
    <name type="scientific">Alloprevotella tannerae ATCC 51259</name>
    <dbReference type="NCBI Taxonomy" id="626522"/>
    <lineage>
        <taxon>Bacteria</taxon>
        <taxon>Pseudomonadati</taxon>
        <taxon>Bacteroidota</taxon>
        <taxon>Bacteroidia</taxon>
        <taxon>Bacteroidales</taxon>
        <taxon>Prevotellaceae</taxon>
        <taxon>Alloprevotella</taxon>
    </lineage>
</organism>
<gene>
    <name evidence="1" type="ORF">GCWU000325_02597</name>
</gene>
<dbReference type="AlphaFoldDB" id="C9LK33"/>
<protein>
    <submittedName>
        <fullName evidence="1">Uncharacterized protein</fullName>
    </submittedName>
</protein>